<accession>A0ABV0NGR3</accession>
<dbReference type="InterPro" id="IPR026983">
    <property type="entry name" value="DHC"/>
</dbReference>
<feature type="transmembrane region" description="Helical" evidence="1">
    <location>
        <begin position="45"/>
        <end position="65"/>
    </location>
</feature>
<dbReference type="Pfam" id="PF12777">
    <property type="entry name" value="MT"/>
    <property type="match status" value="1"/>
</dbReference>
<evidence type="ECO:0000256" key="1">
    <source>
        <dbReference type="SAM" id="Phobius"/>
    </source>
</evidence>
<keyword evidence="1" id="KW-0472">Membrane</keyword>
<feature type="domain" description="Dynein heavy chain coiled coil stalk" evidence="2">
    <location>
        <begin position="8"/>
        <end position="77"/>
    </location>
</feature>
<dbReference type="Gene3D" id="1.20.920.20">
    <property type="match status" value="1"/>
</dbReference>
<name>A0ABV0NGR3_9TELE</name>
<keyword evidence="4" id="KW-1185">Reference proteome</keyword>
<dbReference type="PANTHER" id="PTHR22878">
    <property type="entry name" value="DYNEIN HEAVY CHAIN 6, AXONEMAL-LIKE-RELATED"/>
    <property type="match status" value="1"/>
</dbReference>
<gene>
    <name evidence="3" type="primary">DNAH7_2</name>
    <name evidence="3" type="ORF">GOODEAATRI_001912</name>
</gene>
<dbReference type="EMBL" id="JAHRIO010040043">
    <property type="protein sequence ID" value="MEQ2170598.1"/>
    <property type="molecule type" value="Genomic_DNA"/>
</dbReference>
<keyword evidence="1" id="KW-0812">Transmembrane</keyword>
<evidence type="ECO:0000259" key="2">
    <source>
        <dbReference type="Pfam" id="PF12777"/>
    </source>
</evidence>
<organism evidence="3 4">
    <name type="scientific">Goodea atripinnis</name>
    <dbReference type="NCBI Taxonomy" id="208336"/>
    <lineage>
        <taxon>Eukaryota</taxon>
        <taxon>Metazoa</taxon>
        <taxon>Chordata</taxon>
        <taxon>Craniata</taxon>
        <taxon>Vertebrata</taxon>
        <taxon>Euteleostomi</taxon>
        <taxon>Actinopterygii</taxon>
        <taxon>Neopterygii</taxon>
        <taxon>Teleostei</taxon>
        <taxon>Neoteleostei</taxon>
        <taxon>Acanthomorphata</taxon>
        <taxon>Ovalentaria</taxon>
        <taxon>Atherinomorphae</taxon>
        <taxon>Cyprinodontiformes</taxon>
        <taxon>Goodeidae</taxon>
        <taxon>Goodea</taxon>
    </lineage>
</organism>
<reference evidence="3 4" key="1">
    <citation type="submission" date="2021-06" db="EMBL/GenBank/DDBJ databases">
        <authorList>
            <person name="Palmer J.M."/>
        </authorList>
    </citation>
    <scope>NUCLEOTIDE SEQUENCE [LARGE SCALE GENOMIC DNA]</scope>
    <source>
        <strain evidence="3 4">GA_2019</strain>
        <tissue evidence="3">Muscle</tissue>
    </source>
</reference>
<protein>
    <submittedName>
        <fullName evidence="3">Dynein heavy chain 7, axonemal</fullName>
    </submittedName>
</protein>
<comment type="caution">
    <text evidence="3">The sequence shown here is derived from an EMBL/GenBank/DDBJ whole genome shotgun (WGS) entry which is preliminary data.</text>
</comment>
<proteinExistence type="predicted"/>
<sequence length="127" mass="14007">MSKKADLEDQVDLCSKKLERAEQLIGDLGGEKTRWSQMAFSLGKLYNNLTGDILISAAIVAYLGAFTSNYRQVQMENWIKLCRSIDIPCSTNMSLVNSLGDPVKIRAWTIAGLPSDSFSIDNGIMIS</sequence>
<dbReference type="PANTHER" id="PTHR22878:SF66">
    <property type="entry name" value="DYNEIN AXONEMAL HEAVY CHAIN 7"/>
    <property type="match status" value="1"/>
</dbReference>
<keyword evidence="1" id="KW-1133">Transmembrane helix</keyword>
<dbReference type="InterPro" id="IPR024743">
    <property type="entry name" value="Dynein_HC_stalk"/>
</dbReference>
<evidence type="ECO:0000313" key="3">
    <source>
        <dbReference type="EMBL" id="MEQ2170598.1"/>
    </source>
</evidence>
<dbReference type="Proteomes" id="UP001476798">
    <property type="component" value="Unassembled WGS sequence"/>
</dbReference>
<evidence type="ECO:0000313" key="4">
    <source>
        <dbReference type="Proteomes" id="UP001476798"/>
    </source>
</evidence>